<dbReference type="InParanoid" id="H2XS50"/>
<feature type="chain" id="PRO_5014093615" evidence="1">
    <location>
        <begin position="20"/>
        <end position="140"/>
    </location>
</feature>
<dbReference type="Proteomes" id="UP000008144">
    <property type="component" value="Chromosome 12"/>
</dbReference>
<evidence type="ECO:0000313" key="3">
    <source>
        <dbReference type="Proteomes" id="UP000008144"/>
    </source>
</evidence>
<dbReference type="EMBL" id="EAAA01000844">
    <property type="status" value="NOT_ANNOTATED_CDS"/>
    <property type="molecule type" value="Genomic_DNA"/>
</dbReference>
<dbReference type="RefSeq" id="XP_002128941.1">
    <property type="nucleotide sequence ID" value="XM_002128905.3"/>
</dbReference>
<dbReference type="GeneID" id="100180055"/>
<dbReference type="AlphaFoldDB" id="H2XS50"/>
<dbReference type="Ensembl" id="ENSCINT00000031800.1">
    <property type="protein sequence ID" value="ENSCINP00000032484.1"/>
    <property type="gene ID" value="ENSCING00000023370.1"/>
</dbReference>
<reference evidence="2" key="3">
    <citation type="submission" date="2025-08" db="UniProtKB">
        <authorList>
            <consortium name="Ensembl"/>
        </authorList>
    </citation>
    <scope>IDENTIFICATION</scope>
</reference>
<accession>A0A1W2WCP1</accession>
<dbReference type="OMA" id="LAHCSHN"/>
<gene>
    <name evidence="2" type="primary">LOC100180055</name>
</gene>
<reference evidence="2" key="2">
    <citation type="journal article" date="2008" name="Genome Biol.">
        <title>Improved genome assembly and evidence-based global gene model set for the chordate Ciona intestinalis: new insight into intron and operon populations.</title>
        <authorList>
            <person name="Satou Y."/>
            <person name="Mineta K."/>
            <person name="Ogasawara M."/>
            <person name="Sasakura Y."/>
            <person name="Shoguchi E."/>
            <person name="Ueno K."/>
            <person name="Yamada L."/>
            <person name="Matsumoto J."/>
            <person name="Wasserscheid J."/>
            <person name="Dewar K."/>
            <person name="Wiley G.B."/>
            <person name="Macmil S.L."/>
            <person name="Roe B.A."/>
            <person name="Zeller R.W."/>
            <person name="Hastings K.E."/>
            <person name="Lemaire P."/>
            <person name="Lindquist E."/>
            <person name="Endo T."/>
            <person name="Hotta K."/>
            <person name="Inaba K."/>
        </authorList>
    </citation>
    <scope>NUCLEOTIDE SEQUENCE [LARGE SCALE GENOMIC DNA]</scope>
    <source>
        <strain evidence="2">wild type</strain>
    </source>
</reference>
<dbReference type="STRING" id="7719.ENSCINP00000032484"/>
<dbReference type="OrthoDB" id="6342359at2759"/>
<reference evidence="3" key="1">
    <citation type="journal article" date="2002" name="Science">
        <title>The draft genome of Ciona intestinalis: insights into chordate and vertebrate origins.</title>
        <authorList>
            <person name="Dehal P."/>
            <person name="Satou Y."/>
            <person name="Campbell R.K."/>
            <person name="Chapman J."/>
            <person name="Degnan B."/>
            <person name="De Tomaso A."/>
            <person name="Davidson B."/>
            <person name="Di Gregorio A."/>
            <person name="Gelpke M."/>
            <person name="Goodstein D.M."/>
            <person name="Harafuji N."/>
            <person name="Hastings K.E."/>
            <person name="Ho I."/>
            <person name="Hotta K."/>
            <person name="Huang W."/>
            <person name="Kawashima T."/>
            <person name="Lemaire P."/>
            <person name="Martinez D."/>
            <person name="Meinertzhagen I.A."/>
            <person name="Necula S."/>
            <person name="Nonaka M."/>
            <person name="Putnam N."/>
            <person name="Rash S."/>
            <person name="Saiga H."/>
            <person name="Satake M."/>
            <person name="Terry A."/>
            <person name="Yamada L."/>
            <person name="Wang H.G."/>
            <person name="Awazu S."/>
            <person name="Azumi K."/>
            <person name="Boore J."/>
            <person name="Branno M."/>
            <person name="Chin-Bow S."/>
            <person name="DeSantis R."/>
            <person name="Doyle S."/>
            <person name="Francino P."/>
            <person name="Keys D.N."/>
            <person name="Haga S."/>
            <person name="Hayashi H."/>
            <person name="Hino K."/>
            <person name="Imai K.S."/>
            <person name="Inaba K."/>
            <person name="Kano S."/>
            <person name="Kobayashi K."/>
            <person name="Kobayashi M."/>
            <person name="Lee B.I."/>
            <person name="Makabe K.W."/>
            <person name="Manohar C."/>
            <person name="Matassi G."/>
            <person name="Medina M."/>
            <person name="Mochizuki Y."/>
            <person name="Mount S."/>
            <person name="Morishita T."/>
            <person name="Miura S."/>
            <person name="Nakayama A."/>
            <person name="Nishizaka S."/>
            <person name="Nomoto H."/>
            <person name="Ohta F."/>
            <person name="Oishi K."/>
            <person name="Rigoutsos I."/>
            <person name="Sano M."/>
            <person name="Sasaki A."/>
            <person name="Sasakura Y."/>
            <person name="Shoguchi E."/>
            <person name="Shin-i T."/>
            <person name="Spagnuolo A."/>
            <person name="Stainier D."/>
            <person name="Suzuki M.M."/>
            <person name="Tassy O."/>
            <person name="Takatori N."/>
            <person name="Tokuoka M."/>
            <person name="Yagi K."/>
            <person name="Yoshizaki F."/>
            <person name="Wada S."/>
            <person name="Zhang C."/>
            <person name="Hyatt P.D."/>
            <person name="Larimer F."/>
            <person name="Detter C."/>
            <person name="Doggett N."/>
            <person name="Glavina T."/>
            <person name="Hawkins T."/>
            <person name="Richardson P."/>
            <person name="Lucas S."/>
            <person name="Kohara Y."/>
            <person name="Levine M."/>
            <person name="Satoh N."/>
            <person name="Rokhsar D.S."/>
        </authorList>
    </citation>
    <scope>NUCLEOTIDE SEQUENCE [LARGE SCALE GENOMIC DNA]</scope>
</reference>
<protein>
    <submittedName>
        <fullName evidence="2">Uncharacterized LOC100180055</fullName>
    </submittedName>
</protein>
<dbReference type="KEGG" id="cin:100180055"/>
<accession>H2XS50</accession>
<organism evidence="2 3">
    <name type="scientific">Ciona intestinalis</name>
    <name type="common">Transparent sea squirt</name>
    <name type="synonym">Ascidia intestinalis</name>
    <dbReference type="NCBI Taxonomy" id="7719"/>
    <lineage>
        <taxon>Eukaryota</taxon>
        <taxon>Metazoa</taxon>
        <taxon>Chordata</taxon>
        <taxon>Tunicata</taxon>
        <taxon>Ascidiacea</taxon>
        <taxon>Phlebobranchia</taxon>
        <taxon>Cionidae</taxon>
        <taxon>Ciona</taxon>
    </lineage>
</organism>
<dbReference type="CDD" id="cd00117">
    <property type="entry name" value="TFP"/>
    <property type="match status" value="1"/>
</dbReference>
<feature type="signal peptide" evidence="1">
    <location>
        <begin position="1"/>
        <end position="19"/>
    </location>
</feature>
<dbReference type="PROSITE" id="PS51257">
    <property type="entry name" value="PROKAR_LIPOPROTEIN"/>
    <property type="match status" value="1"/>
</dbReference>
<evidence type="ECO:0000256" key="1">
    <source>
        <dbReference type="SAM" id="SignalP"/>
    </source>
</evidence>
<sequence length="140" mass="16695">MTTYKTFYIFLLFVTAGCADIVTQYLHCYDCLYYNKHHYHVDNCQMNMSYFPQFLQRCKTTDVYCRIERIRVQGTVTRLERSCSESCYYGCRYKGWGILTETCTSCCNTDGCNVGNKSTKLNPSFHVFRFTIMYLLYIYW</sequence>
<keyword evidence="1" id="KW-0732">Signal</keyword>
<keyword evidence="3" id="KW-1185">Reference proteome</keyword>
<dbReference type="HOGENOM" id="CLU_1834442_0_0_1"/>
<proteinExistence type="predicted"/>
<name>H2XS50_CIOIN</name>
<reference evidence="2" key="4">
    <citation type="submission" date="2025-09" db="UniProtKB">
        <authorList>
            <consortium name="Ensembl"/>
        </authorList>
    </citation>
    <scope>IDENTIFICATION</scope>
</reference>
<evidence type="ECO:0000313" key="2">
    <source>
        <dbReference type="Ensembl" id="ENSCINP00000032484.1"/>
    </source>
</evidence>